<evidence type="ECO:0000256" key="3">
    <source>
        <dbReference type="SAM" id="SignalP"/>
    </source>
</evidence>
<dbReference type="Gene3D" id="1.10.287.580">
    <property type="entry name" value="Helix hairpin bin"/>
    <property type="match status" value="1"/>
</dbReference>
<dbReference type="OrthoDB" id="671595at2759"/>
<sequence>MMSSFILLALLLITYGPLALARPSGNGEGGQAVDLSLLSDDLVFGLYAELARQRPGENLIFSPLGVSLALLKLSRVCQAHALTSSRVEILAAFGLQNRTEVDGDAERTLGALDSLVTDLVTEGKGEPQLSVQTFLQLNGNRLSLGQHVNQSSGPGEGHTSSKPGQPKSGNTKLLFSKKSTDKLILSNKVQLTGRWRQPFDSRRTLGWRFHPNTTTSVEVAMMYRDDTAEQKMLYDTNCSTTVVQLQYSGRLSALLLLPRGVVRPLEECLSITKMKFWLSNLKAGRAEIRVPKFALRKSYTLEKALKTSGIQGVFSQQSLQLSQALHEVQLVMNESKAEDRGRSDTAIDLSEPHRIIFDRPFMLIVYDEITEAIVLMGKIMDPTVK</sequence>
<feature type="region of interest" description="Disordered" evidence="2">
    <location>
        <begin position="145"/>
        <end position="172"/>
    </location>
</feature>
<organism evidence="5 6">
    <name type="scientific">Clupea harengus</name>
    <name type="common">Atlantic herring</name>
    <dbReference type="NCBI Taxonomy" id="7950"/>
    <lineage>
        <taxon>Eukaryota</taxon>
        <taxon>Metazoa</taxon>
        <taxon>Chordata</taxon>
        <taxon>Craniata</taxon>
        <taxon>Vertebrata</taxon>
        <taxon>Euteleostomi</taxon>
        <taxon>Actinopterygii</taxon>
        <taxon>Neopterygii</taxon>
        <taxon>Teleostei</taxon>
        <taxon>Clupei</taxon>
        <taxon>Clupeiformes</taxon>
        <taxon>Clupeoidei</taxon>
        <taxon>Clupeidae</taxon>
        <taxon>Clupea</taxon>
    </lineage>
</organism>
<dbReference type="SUPFAM" id="SSF56574">
    <property type="entry name" value="Serpins"/>
    <property type="match status" value="1"/>
</dbReference>
<evidence type="ECO:0000259" key="4">
    <source>
        <dbReference type="SMART" id="SM00093"/>
    </source>
</evidence>
<evidence type="ECO:0000256" key="1">
    <source>
        <dbReference type="RuleBase" id="RU000411"/>
    </source>
</evidence>
<dbReference type="RefSeq" id="XP_012674742.2">
    <property type="nucleotide sequence ID" value="XM_012819288.3"/>
</dbReference>
<keyword evidence="5" id="KW-1185">Reference proteome</keyword>
<proteinExistence type="inferred from homology"/>
<dbReference type="PROSITE" id="PS00284">
    <property type="entry name" value="SERPIN"/>
    <property type="match status" value="1"/>
</dbReference>
<dbReference type="GeneID" id="105892958"/>
<evidence type="ECO:0000313" key="5">
    <source>
        <dbReference type="Proteomes" id="UP000515152"/>
    </source>
</evidence>
<dbReference type="GO" id="GO:0004867">
    <property type="term" value="F:serine-type endopeptidase inhibitor activity"/>
    <property type="evidence" value="ECO:0007669"/>
    <property type="project" value="InterPro"/>
</dbReference>
<dbReference type="InterPro" id="IPR000215">
    <property type="entry name" value="Serpin_fam"/>
</dbReference>
<dbReference type="Gene3D" id="2.10.310.10">
    <property type="entry name" value="Serpins superfamily"/>
    <property type="match status" value="1"/>
</dbReference>
<dbReference type="InterPro" id="IPR023796">
    <property type="entry name" value="Serpin_dom"/>
</dbReference>
<dbReference type="GO" id="GO:0005615">
    <property type="term" value="C:extracellular space"/>
    <property type="evidence" value="ECO:0007669"/>
    <property type="project" value="InterPro"/>
</dbReference>
<dbReference type="AlphaFoldDB" id="A0A6P3VL39"/>
<dbReference type="Pfam" id="PF00079">
    <property type="entry name" value="Serpin"/>
    <property type="match status" value="1"/>
</dbReference>
<protein>
    <submittedName>
        <fullName evidence="6">Kallistatin-like</fullName>
    </submittedName>
</protein>
<gene>
    <name evidence="6" type="primary">LOC105892958</name>
</gene>
<keyword evidence="3" id="KW-0732">Signal</keyword>
<evidence type="ECO:0000256" key="2">
    <source>
        <dbReference type="SAM" id="MobiDB-lite"/>
    </source>
</evidence>
<dbReference type="SMART" id="SM00093">
    <property type="entry name" value="SERPIN"/>
    <property type="match status" value="1"/>
</dbReference>
<evidence type="ECO:0000313" key="6">
    <source>
        <dbReference type="RefSeq" id="XP_012674742.2"/>
    </source>
</evidence>
<dbReference type="KEGG" id="char:105892958"/>
<accession>A0A6P3VL39</accession>
<dbReference type="Gene3D" id="2.30.39.10">
    <property type="entry name" value="Alpha-1-antitrypsin, domain 1"/>
    <property type="match status" value="1"/>
</dbReference>
<feature type="chain" id="PRO_5028425283" evidence="3">
    <location>
        <begin position="22"/>
        <end position="385"/>
    </location>
</feature>
<dbReference type="InterPro" id="IPR023795">
    <property type="entry name" value="Serpin_CS"/>
</dbReference>
<dbReference type="InterPro" id="IPR042185">
    <property type="entry name" value="Serpin_sf_2"/>
</dbReference>
<dbReference type="PANTHER" id="PTHR11461">
    <property type="entry name" value="SERINE PROTEASE INHIBITOR, SERPIN"/>
    <property type="match status" value="1"/>
</dbReference>
<feature type="domain" description="Serpin" evidence="4">
    <location>
        <begin position="44"/>
        <end position="382"/>
    </location>
</feature>
<dbReference type="InterPro" id="IPR036186">
    <property type="entry name" value="Serpin_sf"/>
</dbReference>
<dbReference type="PANTHER" id="PTHR11461:SF372">
    <property type="entry name" value="ACCESSORY GLAND PROTEIN ACP76A-RELATED"/>
    <property type="match status" value="1"/>
</dbReference>
<dbReference type="Proteomes" id="UP000515152">
    <property type="component" value="Chromosome 15"/>
</dbReference>
<name>A0A6P3VL39_CLUHA</name>
<comment type="similarity">
    <text evidence="1">Belongs to the serpin family.</text>
</comment>
<feature type="signal peptide" evidence="3">
    <location>
        <begin position="1"/>
        <end position="21"/>
    </location>
</feature>
<reference evidence="6" key="1">
    <citation type="submission" date="2025-08" db="UniProtKB">
        <authorList>
            <consortium name="RefSeq"/>
        </authorList>
    </citation>
    <scope>IDENTIFICATION</scope>
</reference>